<gene>
    <name evidence="1" type="ORF">E3N88_18015</name>
</gene>
<dbReference type="Proteomes" id="UP000326396">
    <property type="component" value="Linkage Group LG17"/>
</dbReference>
<reference evidence="1 2" key="1">
    <citation type="submission" date="2019-05" db="EMBL/GenBank/DDBJ databases">
        <title>Mikania micrantha, genome provides insights into the molecular mechanism of rapid growth.</title>
        <authorList>
            <person name="Liu B."/>
        </authorList>
    </citation>
    <scope>NUCLEOTIDE SEQUENCE [LARGE SCALE GENOMIC DNA]</scope>
    <source>
        <strain evidence="1">NLD-2019</strain>
        <tissue evidence="1">Leaf</tissue>
    </source>
</reference>
<dbReference type="AlphaFoldDB" id="A0A5N6NUU1"/>
<protein>
    <submittedName>
        <fullName evidence="1">Uncharacterized protein</fullName>
    </submittedName>
</protein>
<dbReference type="EMBL" id="SZYD01000009">
    <property type="protein sequence ID" value="KAD5318069.1"/>
    <property type="molecule type" value="Genomic_DNA"/>
</dbReference>
<proteinExistence type="predicted"/>
<evidence type="ECO:0000313" key="1">
    <source>
        <dbReference type="EMBL" id="KAD5318069.1"/>
    </source>
</evidence>
<comment type="caution">
    <text evidence="1">The sequence shown here is derived from an EMBL/GenBank/DDBJ whole genome shotgun (WGS) entry which is preliminary data.</text>
</comment>
<name>A0A5N6NUU1_9ASTR</name>
<accession>A0A5N6NUU1</accession>
<dbReference type="OrthoDB" id="1737650at2759"/>
<sequence>MESGGGVPKIEGFAQSLRAVVREPSDLGITERQLWEFWMSIADGAFTSVIVESLIRDPLIRYIHRMVSCTLIGRRAGAEKCNQLDLFCMYNMISRRPANLACILLSSFARVRRGGATARLDPGPYIGMIAMRLGVYNRFPRRFLTEGPETRCYSLDDMRLAGMCPMDDPARWEPTRPAPEGPPYVEALQRGVPPERQRILHRVERPQQTFPLHVAACFQGTFKIGSVTMVNWIGSVVSDHGWVREVSSGFSGVY</sequence>
<organism evidence="1 2">
    <name type="scientific">Mikania micrantha</name>
    <name type="common">bitter vine</name>
    <dbReference type="NCBI Taxonomy" id="192012"/>
    <lineage>
        <taxon>Eukaryota</taxon>
        <taxon>Viridiplantae</taxon>
        <taxon>Streptophyta</taxon>
        <taxon>Embryophyta</taxon>
        <taxon>Tracheophyta</taxon>
        <taxon>Spermatophyta</taxon>
        <taxon>Magnoliopsida</taxon>
        <taxon>eudicotyledons</taxon>
        <taxon>Gunneridae</taxon>
        <taxon>Pentapetalae</taxon>
        <taxon>asterids</taxon>
        <taxon>campanulids</taxon>
        <taxon>Asterales</taxon>
        <taxon>Asteraceae</taxon>
        <taxon>Asteroideae</taxon>
        <taxon>Heliantheae alliance</taxon>
        <taxon>Eupatorieae</taxon>
        <taxon>Mikania</taxon>
    </lineage>
</organism>
<evidence type="ECO:0000313" key="2">
    <source>
        <dbReference type="Proteomes" id="UP000326396"/>
    </source>
</evidence>
<keyword evidence="2" id="KW-1185">Reference proteome</keyword>